<dbReference type="AlphaFoldDB" id="A0A2P4X823"/>
<keyword evidence="2" id="KW-1185">Reference proteome</keyword>
<dbReference type="GO" id="GO:0004386">
    <property type="term" value="F:helicase activity"/>
    <property type="evidence" value="ECO:0007669"/>
    <property type="project" value="UniProtKB-KW"/>
</dbReference>
<keyword evidence="1" id="KW-0378">Hydrolase</keyword>
<keyword evidence="1" id="KW-0547">Nucleotide-binding</keyword>
<evidence type="ECO:0000313" key="2">
    <source>
        <dbReference type="Proteomes" id="UP000237271"/>
    </source>
</evidence>
<dbReference type="EMBL" id="NCKW01015830">
    <property type="protein sequence ID" value="POM61707.1"/>
    <property type="molecule type" value="Genomic_DNA"/>
</dbReference>
<proteinExistence type="predicted"/>
<dbReference type="OrthoDB" id="8063321at2759"/>
<name>A0A2P4X823_9STRA</name>
<gene>
    <name evidence="1" type="ORF">PHPALM_29241</name>
</gene>
<sequence length="74" mass="8434">MADRKVEYKTLQSLDNIRRVNGKTLEDYGLPDLQDYELEAAVDEQDTSTGDLIQQELNAYPLEQLESTAEMVPD</sequence>
<reference evidence="1 2" key="1">
    <citation type="journal article" date="2017" name="Genome Biol. Evol.">
        <title>Phytophthora megakarya and P. palmivora, closely related causal agents of cacao black pod rot, underwent increases in genome sizes and gene numbers by different mechanisms.</title>
        <authorList>
            <person name="Ali S.S."/>
            <person name="Shao J."/>
            <person name="Lary D.J."/>
            <person name="Kronmiller B."/>
            <person name="Shen D."/>
            <person name="Strem M.D."/>
            <person name="Amoako-Attah I."/>
            <person name="Akrofi A.Y."/>
            <person name="Begoude B.A."/>
            <person name="Ten Hoopen G.M."/>
            <person name="Coulibaly K."/>
            <person name="Kebe B.I."/>
            <person name="Melnick R.L."/>
            <person name="Guiltinan M.J."/>
            <person name="Tyler B.M."/>
            <person name="Meinhardt L.W."/>
            <person name="Bailey B.A."/>
        </authorList>
    </citation>
    <scope>NUCLEOTIDE SEQUENCE [LARGE SCALE GENOMIC DNA]</scope>
    <source>
        <strain evidence="2">sbr112.9</strain>
    </source>
</reference>
<accession>A0A2P4X823</accession>
<comment type="caution">
    <text evidence="1">The sequence shown here is derived from an EMBL/GenBank/DDBJ whole genome shotgun (WGS) entry which is preliminary data.</text>
</comment>
<keyword evidence="1" id="KW-0067">ATP-binding</keyword>
<dbReference type="Proteomes" id="UP000237271">
    <property type="component" value="Unassembled WGS sequence"/>
</dbReference>
<protein>
    <submittedName>
        <fullName evidence="1">Helitron helicase-like protein</fullName>
    </submittedName>
</protein>
<organism evidence="1 2">
    <name type="scientific">Phytophthora palmivora</name>
    <dbReference type="NCBI Taxonomy" id="4796"/>
    <lineage>
        <taxon>Eukaryota</taxon>
        <taxon>Sar</taxon>
        <taxon>Stramenopiles</taxon>
        <taxon>Oomycota</taxon>
        <taxon>Peronosporomycetes</taxon>
        <taxon>Peronosporales</taxon>
        <taxon>Peronosporaceae</taxon>
        <taxon>Phytophthora</taxon>
    </lineage>
</organism>
<evidence type="ECO:0000313" key="1">
    <source>
        <dbReference type="EMBL" id="POM61707.1"/>
    </source>
</evidence>
<keyword evidence="1" id="KW-0347">Helicase</keyword>